<keyword evidence="1" id="KW-0732">Signal</keyword>
<feature type="domain" description="SnoaL-like" evidence="2">
    <location>
        <begin position="197"/>
        <end position="305"/>
    </location>
</feature>
<gene>
    <name evidence="3" type="ORF">FA047_10770</name>
</gene>
<dbReference type="AlphaFoldDB" id="A0A4V5NZ63"/>
<feature type="signal peptide" evidence="1">
    <location>
        <begin position="1"/>
        <end position="20"/>
    </location>
</feature>
<proteinExistence type="predicted"/>
<feature type="domain" description="SnoaL-like" evidence="2">
    <location>
        <begin position="51"/>
        <end position="157"/>
    </location>
</feature>
<feature type="chain" id="PRO_5020198834" evidence="1">
    <location>
        <begin position="21"/>
        <end position="320"/>
    </location>
</feature>
<evidence type="ECO:0000256" key="1">
    <source>
        <dbReference type="SAM" id="SignalP"/>
    </source>
</evidence>
<accession>A0A4V5NZ63</accession>
<dbReference type="InterPro" id="IPR037401">
    <property type="entry name" value="SnoaL-like"/>
</dbReference>
<comment type="caution">
    <text evidence="3">The sequence shown here is derived from an EMBL/GenBank/DDBJ whole genome shotgun (WGS) entry which is preliminary data.</text>
</comment>
<dbReference type="InterPro" id="IPR032710">
    <property type="entry name" value="NTF2-like_dom_sf"/>
</dbReference>
<name>A0A4V5NZ63_9SPHI</name>
<dbReference type="PANTHER" id="PTHR41252">
    <property type="entry name" value="BLR2505 PROTEIN"/>
    <property type="match status" value="1"/>
</dbReference>
<dbReference type="SUPFAM" id="SSF54427">
    <property type="entry name" value="NTF2-like"/>
    <property type="match status" value="2"/>
</dbReference>
<dbReference type="Pfam" id="PF12680">
    <property type="entry name" value="SnoaL_2"/>
    <property type="match status" value="2"/>
</dbReference>
<protein>
    <submittedName>
        <fullName evidence="3">Nuclear transport factor 2 family protein</fullName>
    </submittedName>
</protein>
<sequence>MKRTILIASLAFLSVGNAFAQQKQIGNDNKETTMVMINEIQNKQRANAELYFRKVDAGEFDGGYYNLFTEDVELYFPKFGFSKGKEGIKQFGVAMSGFLQGLTHDIENFNYIVSNNTVVVEGTEKGITIDGKPWPDNVTTFGKFCNVFEFEGDLIKRVHIYVDPDVTSEDVVRMARLNQDHKEKDVNLIERDTRTVVEEFYEIQSGKKEGGLAELFADKVDFDLAGNEEKFPWVGKRHTKKEVEDYFKVLYQNIKSEKFDVEFISINGEDAVAVGQLSSVILKYDKVFNAQFVNIFKVRNGKIIKYHFMEDSYRLNEEMK</sequence>
<keyword evidence="4" id="KW-1185">Reference proteome</keyword>
<dbReference type="OrthoDB" id="6657864at2"/>
<reference evidence="3 4" key="1">
    <citation type="submission" date="2019-04" db="EMBL/GenBank/DDBJ databases">
        <title>Pedobacter sp. RP-3-15 sp. nov., isolated from Arctic soil.</title>
        <authorList>
            <person name="Dahal R.H."/>
            <person name="Kim D.-U."/>
        </authorList>
    </citation>
    <scope>NUCLEOTIDE SEQUENCE [LARGE SCALE GENOMIC DNA]</scope>
    <source>
        <strain evidence="3 4">RP-3-15</strain>
    </source>
</reference>
<dbReference type="RefSeq" id="WP_136836083.1">
    <property type="nucleotide sequence ID" value="NZ_SWBQ01000003.1"/>
</dbReference>
<dbReference type="Proteomes" id="UP000307244">
    <property type="component" value="Unassembled WGS sequence"/>
</dbReference>
<evidence type="ECO:0000313" key="4">
    <source>
        <dbReference type="Proteomes" id="UP000307244"/>
    </source>
</evidence>
<organism evidence="3 4">
    <name type="scientific">Pedobacter frigoris</name>
    <dbReference type="NCBI Taxonomy" id="2571272"/>
    <lineage>
        <taxon>Bacteria</taxon>
        <taxon>Pseudomonadati</taxon>
        <taxon>Bacteroidota</taxon>
        <taxon>Sphingobacteriia</taxon>
        <taxon>Sphingobacteriales</taxon>
        <taxon>Sphingobacteriaceae</taxon>
        <taxon>Pedobacter</taxon>
    </lineage>
</organism>
<dbReference type="PANTHER" id="PTHR41252:SF1">
    <property type="entry name" value="BLR2505 PROTEIN"/>
    <property type="match status" value="1"/>
</dbReference>
<evidence type="ECO:0000313" key="3">
    <source>
        <dbReference type="EMBL" id="TKC05823.1"/>
    </source>
</evidence>
<dbReference type="EMBL" id="SWBQ01000003">
    <property type="protein sequence ID" value="TKC05823.1"/>
    <property type="molecule type" value="Genomic_DNA"/>
</dbReference>
<evidence type="ECO:0000259" key="2">
    <source>
        <dbReference type="Pfam" id="PF12680"/>
    </source>
</evidence>
<dbReference type="Gene3D" id="3.10.450.50">
    <property type="match status" value="2"/>
</dbReference>